<reference evidence="1 2" key="1">
    <citation type="journal article" date="2022" name="bioRxiv">
        <title>The genome of the oomycete Peronosclerospora sorghi, a cosmopolitan pathogen of maize and sorghum, is inflated with dispersed pseudogenes.</title>
        <authorList>
            <person name="Fletcher K."/>
            <person name="Martin F."/>
            <person name="Isakeit T."/>
            <person name="Cavanaugh K."/>
            <person name="Magill C."/>
            <person name="Michelmore R."/>
        </authorList>
    </citation>
    <scope>NUCLEOTIDE SEQUENCE [LARGE SCALE GENOMIC DNA]</scope>
    <source>
        <strain evidence="1">P6</strain>
    </source>
</reference>
<evidence type="ECO:0000313" key="2">
    <source>
        <dbReference type="Proteomes" id="UP001163321"/>
    </source>
</evidence>
<evidence type="ECO:0000313" key="1">
    <source>
        <dbReference type="EMBL" id="KAI9918264.1"/>
    </source>
</evidence>
<accession>A0ACC0WHG3</accession>
<keyword evidence="2" id="KW-1185">Reference proteome</keyword>
<proteinExistence type="predicted"/>
<name>A0ACC0WHG3_9STRA</name>
<sequence length="112" mass="12460">MSERGFALSRLSFYLDGRYNVLTGGSCFYFRLRDPGTDVRASGRASGAFDGCLDDIRSIDANFVFRNLIKTEFDCPYDMREAVHIHLVGESDGYSGVKGSQKTADEEARTVL</sequence>
<dbReference type="Proteomes" id="UP001163321">
    <property type="component" value="Chromosome 12"/>
</dbReference>
<organism evidence="1 2">
    <name type="scientific">Peronosclerospora sorghi</name>
    <dbReference type="NCBI Taxonomy" id="230839"/>
    <lineage>
        <taxon>Eukaryota</taxon>
        <taxon>Sar</taxon>
        <taxon>Stramenopiles</taxon>
        <taxon>Oomycota</taxon>
        <taxon>Peronosporomycetes</taxon>
        <taxon>Peronosporales</taxon>
        <taxon>Peronosporaceae</taxon>
        <taxon>Peronosclerospora</taxon>
    </lineage>
</organism>
<comment type="caution">
    <text evidence="1">The sequence shown here is derived from an EMBL/GenBank/DDBJ whole genome shotgun (WGS) entry which is preliminary data.</text>
</comment>
<protein>
    <submittedName>
        <fullName evidence="1">Uncharacterized protein</fullName>
    </submittedName>
</protein>
<dbReference type="EMBL" id="CM047591">
    <property type="protein sequence ID" value="KAI9918264.1"/>
    <property type="molecule type" value="Genomic_DNA"/>
</dbReference>
<gene>
    <name evidence="1" type="ORF">PsorP6_011518</name>
</gene>